<dbReference type="Proteomes" id="UP000289691">
    <property type="component" value="Unassembled WGS sequence"/>
</dbReference>
<proteinExistence type="predicted"/>
<evidence type="ECO:0000313" key="3">
    <source>
        <dbReference type="Proteomes" id="UP000289691"/>
    </source>
</evidence>
<reference evidence="2 3" key="1">
    <citation type="submission" date="2019-01" db="EMBL/GenBank/DDBJ databases">
        <title>Halorientalis sp. F13-25 a new haloarchaeum isolated from hypersaline water.</title>
        <authorList>
            <person name="Ana D.-V."/>
            <person name="Cristina S.-P."/>
            <person name="Antonio V."/>
        </authorList>
    </citation>
    <scope>NUCLEOTIDE SEQUENCE [LARGE SCALE GENOMIC DNA]</scope>
    <source>
        <strain evidence="2 3">F13-25</strain>
    </source>
</reference>
<evidence type="ECO:0000259" key="1">
    <source>
        <dbReference type="Pfam" id="PF25930"/>
    </source>
</evidence>
<protein>
    <recommendedName>
        <fullName evidence="1">DUF7975 domain-containing protein</fullName>
    </recommendedName>
</protein>
<comment type="caution">
    <text evidence="2">The sequence shown here is derived from an EMBL/GenBank/DDBJ whole genome shotgun (WGS) entry which is preliminary data.</text>
</comment>
<dbReference type="InterPro" id="IPR058281">
    <property type="entry name" value="DUF7975"/>
</dbReference>
<feature type="domain" description="DUF7975" evidence="1">
    <location>
        <begin position="1"/>
        <end position="120"/>
    </location>
</feature>
<dbReference type="EMBL" id="RDFA01000001">
    <property type="protein sequence ID" value="RXK51779.1"/>
    <property type="molecule type" value="Genomic_DNA"/>
</dbReference>
<evidence type="ECO:0000313" key="2">
    <source>
        <dbReference type="EMBL" id="RXK51779.1"/>
    </source>
</evidence>
<organism evidence="2 3">
    <name type="scientific">Halorientalis pallida</name>
    <dbReference type="NCBI Taxonomy" id="2479928"/>
    <lineage>
        <taxon>Archaea</taxon>
        <taxon>Methanobacteriati</taxon>
        <taxon>Methanobacteriota</taxon>
        <taxon>Stenosarchaea group</taxon>
        <taxon>Halobacteria</taxon>
        <taxon>Halobacteriales</taxon>
        <taxon>Haloarculaceae</taxon>
        <taxon>Halorientalis</taxon>
    </lineage>
</organism>
<dbReference type="OrthoDB" id="193911at2157"/>
<sequence length="122" mass="13517">MTADGERAIERRTRIAEAITAHRRAGSQSPVLVAVAADDPPYVEYCDREIVVHVDEAERDRLDALLAEFPVFKIAQPATRKAPDGEVHVSAIADPKHAADFLDTLFLDVFDRADDYALDVED</sequence>
<keyword evidence="3" id="KW-1185">Reference proteome</keyword>
<dbReference type="RefSeq" id="WP_129067637.1">
    <property type="nucleotide sequence ID" value="NZ_RDFA01000001.1"/>
</dbReference>
<name>A0A498L0C7_9EURY</name>
<dbReference type="AlphaFoldDB" id="A0A498L0C7"/>
<accession>A0A498L0C7</accession>
<dbReference type="Pfam" id="PF25930">
    <property type="entry name" value="DUF7975"/>
    <property type="match status" value="1"/>
</dbReference>
<gene>
    <name evidence="2" type="ORF">EAF64_03865</name>
</gene>